<gene>
    <name evidence="2" type="ORF">ASIM_LOCUS8589</name>
</gene>
<organism evidence="2 3">
    <name type="scientific">Anisakis simplex</name>
    <name type="common">Herring worm</name>
    <dbReference type="NCBI Taxonomy" id="6269"/>
    <lineage>
        <taxon>Eukaryota</taxon>
        <taxon>Metazoa</taxon>
        <taxon>Ecdysozoa</taxon>
        <taxon>Nematoda</taxon>
        <taxon>Chromadorea</taxon>
        <taxon>Rhabditida</taxon>
        <taxon>Spirurina</taxon>
        <taxon>Ascaridomorpha</taxon>
        <taxon>Ascaridoidea</taxon>
        <taxon>Anisakidae</taxon>
        <taxon>Anisakis</taxon>
        <taxon>Anisakis simplex complex</taxon>
    </lineage>
</organism>
<keyword evidence="1" id="KW-0472">Membrane</keyword>
<dbReference type="AlphaFoldDB" id="A0A3P6PTF7"/>
<proteinExistence type="predicted"/>
<keyword evidence="1" id="KW-1133">Transmembrane helix</keyword>
<keyword evidence="3" id="KW-1185">Reference proteome</keyword>
<keyword evidence="1" id="KW-0812">Transmembrane</keyword>
<accession>A0A3P6PTF7</accession>
<feature type="transmembrane region" description="Helical" evidence="1">
    <location>
        <begin position="56"/>
        <end position="73"/>
    </location>
</feature>
<evidence type="ECO:0000313" key="3">
    <source>
        <dbReference type="Proteomes" id="UP000267096"/>
    </source>
</evidence>
<reference evidence="2 3" key="1">
    <citation type="submission" date="2018-11" db="EMBL/GenBank/DDBJ databases">
        <authorList>
            <consortium name="Pathogen Informatics"/>
        </authorList>
    </citation>
    <scope>NUCLEOTIDE SEQUENCE [LARGE SCALE GENOMIC DNA]</scope>
</reference>
<dbReference type="Proteomes" id="UP000267096">
    <property type="component" value="Unassembled WGS sequence"/>
</dbReference>
<sequence>MHTRNLVLRMINRKKMMLLDLRCQKVCFLGLRNRGGLTGYRLFQCQMKRSTLKRAMSTNVICPFALCVAYVITSRKKRVSN</sequence>
<protein>
    <submittedName>
        <fullName evidence="2">Uncharacterized protein</fullName>
    </submittedName>
</protein>
<name>A0A3P6PTF7_ANISI</name>
<dbReference type="EMBL" id="UYRR01023809">
    <property type="protein sequence ID" value="VDK33043.1"/>
    <property type="molecule type" value="Genomic_DNA"/>
</dbReference>
<evidence type="ECO:0000313" key="2">
    <source>
        <dbReference type="EMBL" id="VDK33043.1"/>
    </source>
</evidence>
<evidence type="ECO:0000256" key="1">
    <source>
        <dbReference type="SAM" id="Phobius"/>
    </source>
</evidence>